<keyword evidence="3" id="KW-1185">Reference proteome</keyword>
<accession>A0A5C6DRT9</accession>
<gene>
    <name evidence="2" type="ORF">Poly41_23020</name>
</gene>
<reference evidence="2 3" key="1">
    <citation type="submission" date="2019-02" db="EMBL/GenBank/DDBJ databases">
        <title>Deep-cultivation of Planctomycetes and their phenomic and genomic characterization uncovers novel biology.</title>
        <authorList>
            <person name="Wiegand S."/>
            <person name="Jogler M."/>
            <person name="Boedeker C."/>
            <person name="Pinto D."/>
            <person name="Vollmers J."/>
            <person name="Rivas-Marin E."/>
            <person name="Kohn T."/>
            <person name="Peeters S.H."/>
            <person name="Heuer A."/>
            <person name="Rast P."/>
            <person name="Oberbeckmann S."/>
            <person name="Bunk B."/>
            <person name="Jeske O."/>
            <person name="Meyerdierks A."/>
            <person name="Storesund J.E."/>
            <person name="Kallscheuer N."/>
            <person name="Luecker S."/>
            <person name="Lage O.M."/>
            <person name="Pohl T."/>
            <person name="Merkel B.J."/>
            <person name="Hornburger P."/>
            <person name="Mueller R.-W."/>
            <person name="Bruemmer F."/>
            <person name="Labrenz M."/>
            <person name="Spormann A.M."/>
            <person name="Op Den Camp H."/>
            <person name="Overmann J."/>
            <person name="Amann R."/>
            <person name="Jetten M.S.M."/>
            <person name="Mascher T."/>
            <person name="Medema M.H."/>
            <person name="Devos D.P."/>
            <person name="Kaster A.-K."/>
            <person name="Ovreas L."/>
            <person name="Rohde M."/>
            <person name="Galperin M.Y."/>
            <person name="Jogler C."/>
        </authorList>
    </citation>
    <scope>NUCLEOTIDE SEQUENCE [LARGE SCALE GENOMIC DNA]</scope>
    <source>
        <strain evidence="2 3">Poly41</strain>
    </source>
</reference>
<feature type="transmembrane region" description="Helical" evidence="1">
    <location>
        <begin position="49"/>
        <end position="72"/>
    </location>
</feature>
<dbReference type="Proteomes" id="UP000319143">
    <property type="component" value="Unassembled WGS sequence"/>
</dbReference>
<proteinExistence type="predicted"/>
<dbReference type="EMBL" id="SJPV01000003">
    <property type="protein sequence ID" value="TWU39478.1"/>
    <property type="molecule type" value="Genomic_DNA"/>
</dbReference>
<evidence type="ECO:0000313" key="2">
    <source>
        <dbReference type="EMBL" id="TWU39478.1"/>
    </source>
</evidence>
<protein>
    <submittedName>
        <fullName evidence="2">Uncharacterized protein</fullName>
    </submittedName>
</protein>
<keyword evidence="1" id="KW-0472">Membrane</keyword>
<dbReference type="OrthoDB" id="9874372at2"/>
<dbReference type="AlphaFoldDB" id="A0A5C6DRT9"/>
<evidence type="ECO:0000256" key="1">
    <source>
        <dbReference type="SAM" id="Phobius"/>
    </source>
</evidence>
<dbReference type="RefSeq" id="WP_146526228.1">
    <property type="nucleotide sequence ID" value="NZ_SJPV01000003.1"/>
</dbReference>
<feature type="transmembrane region" description="Helical" evidence="1">
    <location>
        <begin position="7"/>
        <end position="29"/>
    </location>
</feature>
<feature type="transmembrane region" description="Helical" evidence="1">
    <location>
        <begin position="84"/>
        <end position="104"/>
    </location>
</feature>
<organism evidence="2 3">
    <name type="scientific">Novipirellula artificiosorum</name>
    <dbReference type="NCBI Taxonomy" id="2528016"/>
    <lineage>
        <taxon>Bacteria</taxon>
        <taxon>Pseudomonadati</taxon>
        <taxon>Planctomycetota</taxon>
        <taxon>Planctomycetia</taxon>
        <taxon>Pirellulales</taxon>
        <taxon>Pirellulaceae</taxon>
        <taxon>Novipirellula</taxon>
    </lineage>
</organism>
<comment type="caution">
    <text evidence="2">The sequence shown here is derived from an EMBL/GenBank/DDBJ whole genome shotgun (WGS) entry which is preliminary data.</text>
</comment>
<evidence type="ECO:0000313" key="3">
    <source>
        <dbReference type="Proteomes" id="UP000319143"/>
    </source>
</evidence>
<keyword evidence="1" id="KW-0812">Transmembrane</keyword>
<sequence>MSDTKRDIGFAVSVLGFGITLLLALFYVARPGPGADPTLDGTEQFAEEIGHGFQSILIISCGVLVMLVLGAIGRFLGSRAGKAMFAMGAVTALWFVTVVAYRVLSH</sequence>
<name>A0A5C6DRT9_9BACT</name>
<keyword evidence="1" id="KW-1133">Transmembrane helix</keyword>